<protein>
    <submittedName>
        <fullName evidence="1">Uncharacterized protein</fullName>
    </submittedName>
</protein>
<name>A0A382ZTU1_9ZZZZ</name>
<accession>A0A382ZTU1</accession>
<dbReference type="EMBL" id="UINC01186289">
    <property type="protein sequence ID" value="SVD98445.1"/>
    <property type="molecule type" value="Genomic_DNA"/>
</dbReference>
<gene>
    <name evidence="1" type="ORF">METZ01_LOCUS451299</name>
</gene>
<dbReference type="AlphaFoldDB" id="A0A382ZTU1"/>
<evidence type="ECO:0000313" key="1">
    <source>
        <dbReference type="EMBL" id="SVD98445.1"/>
    </source>
</evidence>
<proteinExistence type="predicted"/>
<organism evidence="1">
    <name type="scientific">marine metagenome</name>
    <dbReference type="NCBI Taxonomy" id="408172"/>
    <lineage>
        <taxon>unclassified sequences</taxon>
        <taxon>metagenomes</taxon>
        <taxon>ecological metagenomes</taxon>
    </lineage>
</organism>
<sequence>YCIFFEDTIKNLNKNYKKRESIFR</sequence>
<reference evidence="1" key="1">
    <citation type="submission" date="2018-05" db="EMBL/GenBank/DDBJ databases">
        <authorList>
            <person name="Lanie J.A."/>
            <person name="Ng W.-L."/>
            <person name="Kazmierczak K.M."/>
            <person name="Andrzejewski T.M."/>
            <person name="Davidsen T.M."/>
            <person name="Wayne K.J."/>
            <person name="Tettelin H."/>
            <person name="Glass J.I."/>
            <person name="Rusch D."/>
            <person name="Podicherti R."/>
            <person name="Tsui H.-C.T."/>
            <person name="Winkler M.E."/>
        </authorList>
    </citation>
    <scope>NUCLEOTIDE SEQUENCE</scope>
</reference>
<feature type="non-terminal residue" evidence="1">
    <location>
        <position position="1"/>
    </location>
</feature>